<comment type="caution">
    <text evidence="2">The sequence shown here is derived from an EMBL/GenBank/DDBJ whole genome shotgun (WGS) entry which is preliminary data.</text>
</comment>
<evidence type="ECO:0000313" key="2">
    <source>
        <dbReference type="EMBL" id="ESZ96479.1"/>
    </source>
</evidence>
<proteinExistence type="predicted"/>
<sequence length="420" mass="47462">MSSTEETTSSDASSVVPPWLAFLTKLGSGHSAQKMVSDIANILKDFLLSDSDNAAPETAKQIDNYTFYGSITRSHLNFVFQTIYELAALISYEDAKQEMLLRLIEELLKMPKRVLTGVDGQMVEEGPIYYDVHMEIKHDMWNARHVDEFELEYKTQDEYTQGCIEWINLSGFYARCIAAGLDDHDDDACKFPACDIPEALEPEYNYMPGIDTDFRVMMATQYIVIAGERAKKVMARWWEEHAPILEKKLEELEDGYENGFPDFVPVFEIPPGQKSLTGTGDLGMDLLGSVKAARMKLRELSDLGKERLEKVDVLDNNEEVAQKQESVENVEVPDSIEEVAHRRESVGMVDVSDSNEEVIQKKESVEKIDVSNNNEEVAQKKESVEKVDVSNSDEEVAQEKESVEMVESISNEEAAHTKDE</sequence>
<evidence type="ECO:0000256" key="1">
    <source>
        <dbReference type="SAM" id="MobiDB-lite"/>
    </source>
</evidence>
<reference evidence="2 3" key="1">
    <citation type="journal article" date="2014" name="Genome Announc.">
        <title>Draft genome sequence of Sclerotinia borealis, a psychrophilic plant pathogenic fungus.</title>
        <authorList>
            <person name="Mardanov A.V."/>
            <person name="Beletsky A.V."/>
            <person name="Kadnikov V.V."/>
            <person name="Ignatov A.N."/>
            <person name="Ravin N.V."/>
        </authorList>
    </citation>
    <scope>NUCLEOTIDE SEQUENCE [LARGE SCALE GENOMIC DNA]</scope>
    <source>
        <strain evidence="3">F-4157</strain>
    </source>
</reference>
<protein>
    <submittedName>
        <fullName evidence="2">Uncharacterized protein</fullName>
    </submittedName>
</protein>
<dbReference type="Proteomes" id="UP000019487">
    <property type="component" value="Unassembled WGS sequence"/>
</dbReference>
<name>W9CPC3_SCLBF</name>
<dbReference type="EMBL" id="AYSA01000136">
    <property type="protein sequence ID" value="ESZ96479.1"/>
    <property type="molecule type" value="Genomic_DNA"/>
</dbReference>
<dbReference type="InterPro" id="IPR022085">
    <property type="entry name" value="OpdG"/>
</dbReference>
<dbReference type="STRING" id="1432307.W9CPC3"/>
<keyword evidence="3" id="KW-1185">Reference proteome</keyword>
<dbReference type="AlphaFoldDB" id="W9CPC3"/>
<dbReference type="OrthoDB" id="3350591at2759"/>
<feature type="compositionally biased region" description="Basic and acidic residues" evidence="1">
    <location>
        <begin position="360"/>
        <end position="369"/>
    </location>
</feature>
<feature type="region of interest" description="Disordered" evidence="1">
    <location>
        <begin position="360"/>
        <end position="420"/>
    </location>
</feature>
<evidence type="ECO:0000313" key="3">
    <source>
        <dbReference type="Proteomes" id="UP000019487"/>
    </source>
</evidence>
<dbReference type="HOGENOM" id="CLU_054091_0_0_1"/>
<feature type="compositionally biased region" description="Basic and acidic residues" evidence="1">
    <location>
        <begin position="377"/>
        <end position="388"/>
    </location>
</feature>
<gene>
    <name evidence="2" type="ORF">SBOR_3101</name>
</gene>
<dbReference type="Pfam" id="PF12311">
    <property type="entry name" value="DUF3632"/>
    <property type="match status" value="1"/>
</dbReference>
<organism evidence="2 3">
    <name type="scientific">Sclerotinia borealis (strain F-4128)</name>
    <dbReference type="NCBI Taxonomy" id="1432307"/>
    <lineage>
        <taxon>Eukaryota</taxon>
        <taxon>Fungi</taxon>
        <taxon>Dikarya</taxon>
        <taxon>Ascomycota</taxon>
        <taxon>Pezizomycotina</taxon>
        <taxon>Leotiomycetes</taxon>
        <taxon>Helotiales</taxon>
        <taxon>Sclerotiniaceae</taxon>
        <taxon>Sclerotinia</taxon>
    </lineage>
</organism>
<accession>W9CPC3</accession>